<keyword evidence="3" id="KW-1185">Reference proteome</keyword>
<evidence type="ECO:0000256" key="1">
    <source>
        <dbReference type="SAM" id="SignalP"/>
    </source>
</evidence>
<comment type="caution">
    <text evidence="2">The sequence shown here is derived from an EMBL/GenBank/DDBJ whole genome shotgun (WGS) entry which is preliminary data.</text>
</comment>
<dbReference type="EMBL" id="JAFIRR010000282">
    <property type="protein sequence ID" value="MCO6420026.1"/>
    <property type="molecule type" value="Genomic_DNA"/>
</dbReference>
<evidence type="ECO:0000313" key="2">
    <source>
        <dbReference type="EMBL" id="MCO6420026.1"/>
    </source>
</evidence>
<evidence type="ECO:0000313" key="3">
    <source>
        <dbReference type="Proteomes" id="UP001523392"/>
    </source>
</evidence>
<gene>
    <name evidence="2" type="ORF">JYK14_28295</name>
</gene>
<name>A0ABT1DDL9_9PROT</name>
<accession>A0ABT1DDL9</accession>
<feature type="chain" id="PRO_5046939549" evidence="1">
    <location>
        <begin position="24"/>
        <end position="142"/>
    </location>
</feature>
<reference evidence="2 3" key="1">
    <citation type="submission" date="2021-12" db="EMBL/GenBank/DDBJ databases">
        <title>Siccirubricoccus leaddurans sp. nov., a high concentration Zn2+ tolerance bacterium.</title>
        <authorList>
            <person name="Cao Y."/>
        </authorList>
    </citation>
    <scope>NUCLEOTIDE SEQUENCE [LARGE SCALE GENOMIC DNA]</scope>
    <source>
        <strain evidence="2 3">KC 17139</strain>
    </source>
</reference>
<proteinExistence type="predicted"/>
<sequence length="142" mass="14780">MPLARRHLPFLATALAVPSLARAQAGIVRQVPMPCLRPDDLLGMVLEGNGSTAETILVFGQAFRPGDLPRGRAIAARTAMGQALRAQTEVKTLHPDGSARFAVLSLAAPPLGRGARLGIVLSATAPVAAAPLDLARLVAPRR</sequence>
<keyword evidence="1" id="KW-0732">Signal</keyword>
<protein>
    <submittedName>
        <fullName evidence="2">Uncharacterized protein</fullName>
    </submittedName>
</protein>
<feature type="non-terminal residue" evidence="2">
    <location>
        <position position="142"/>
    </location>
</feature>
<dbReference type="Proteomes" id="UP001523392">
    <property type="component" value="Unassembled WGS sequence"/>
</dbReference>
<organism evidence="2 3">
    <name type="scientific">Siccirubricoccus soli</name>
    <dbReference type="NCBI Taxonomy" id="2899147"/>
    <lineage>
        <taxon>Bacteria</taxon>
        <taxon>Pseudomonadati</taxon>
        <taxon>Pseudomonadota</taxon>
        <taxon>Alphaproteobacteria</taxon>
        <taxon>Acetobacterales</taxon>
        <taxon>Roseomonadaceae</taxon>
        <taxon>Siccirubricoccus</taxon>
    </lineage>
</organism>
<feature type="signal peptide" evidence="1">
    <location>
        <begin position="1"/>
        <end position="23"/>
    </location>
</feature>